<sequence length="219" mass="25385">MDKSLFQKWCSRWWLYFVYALGIVMVIALFVFWDTFSIQQRLMCSLAILIPVHVFEENTYPGGFFYQMNTILRSPMPLRYPMSTVQDMFTNTMAVLLTIVLTFIDTTNGMVLIVCFFGFGEALIHTVMGIVMYKKFKCKGKKTIYGPGSITAYFTLLPLSIYAILWMKDIPLTTSDYITGLGILIFIIVGLIRIPQVISKKIKSPKFEFEHAEYFRKFL</sequence>
<reference evidence="2" key="1">
    <citation type="submission" date="2023-10" db="EMBL/GenBank/DDBJ databases">
        <title>Genome sequence of Blautia coccoides DSM 935.</title>
        <authorList>
            <person name="Boeer T."/>
            <person name="Bengelsdorf F.R."/>
            <person name="Daniel R."/>
            <person name="Poehlein A."/>
        </authorList>
    </citation>
    <scope>NUCLEOTIDE SEQUENCE [LARGE SCALE GENOMIC DNA]</scope>
    <source>
        <strain evidence="2">DSM 935</strain>
    </source>
</reference>
<dbReference type="Pfam" id="PF13787">
    <property type="entry name" value="HXXEE"/>
    <property type="match status" value="1"/>
</dbReference>
<dbReference type="EMBL" id="CP136422">
    <property type="protein sequence ID" value="WPX74638.1"/>
    <property type="molecule type" value="Genomic_DNA"/>
</dbReference>
<evidence type="ECO:0000313" key="2">
    <source>
        <dbReference type="EMBL" id="WPX74638.1"/>
    </source>
</evidence>
<dbReference type="InterPro" id="IPR025671">
    <property type="entry name" value="HXXEE"/>
</dbReference>
<protein>
    <recommendedName>
        <fullName evidence="4">HXXEE domain-containing protein</fullName>
    </recommendedName>
</protein>
<feature type="transmembrane region" description="Helical" evidence="1">
    <location>
        <begin position="88"/>
        <end position="104"/>
    </location>
</feature>
<feature type="transmembrane region" description="Helical" evidence="1">
    <location>
        <begin position="13"/>
        <end position="33"/>
    </location>
</feature>
<keyword evidence="3" id="KW-1185">Reference proteome</keyword>
<organism evidence="2 3">
    <name type="scientific">Blautia producta</name>
    <dbReference type="NCBI Taxonomy" id="33035"/>
    <lineage>
        <taxon>Bacteria</taxon>
        <taxon>Bacillati</taxon>
        <taxon>Bacillota</taxon>
        <taxon>Clostridia</taxon>
        <taxon>Lachnospirales</taxon>
        <taxon>Lachnospiraceae</taxon>
        <taxon>Blautia</taxon>
    </lineage>
</organism>
<evidence type="ECO:0000313" key="3">
    <source>
        <dbReference type="Proteomes" id="UP001325248"/>
    </source>
</evidence>
<gene>
    <name evidence="2" type="ORF">BLCOC_29950</name>
</gene>
<keyword evidence="1" id="KW-1133">Transmembrane helix</keyword>
<keyword evidence="1" id="KW-0812">Transmembrane</keyword>
<evidence type="ECO:0008006" key="4">
    <source>
        <dbReference type="Google" id="ProtNLM"/>
    </source>
</evidence>
<dbReference type="Proteomes" id="UP001325248">
    <property type="component" value="Chromosome"/>
</dbReference>
<feature type="transmembrane region" description="Helical" evidence="1">
    <location>
        <begin position="144"/>
        <end position="165"/>
    </location>
</feature>
<name>A0ABZ0UBR9_9FIRM</name>
<feature type="transmembrane region" description="Helical" evidence="1">
    <location>
        <begin position="110"/>
        <end position="132"/>
    </location>
</feature>
<keyword evidence="1" id="KW-0472">Membrane</keyword>
<evidence type="ECO:0000256" key="1">
    <source>
        <dbReference type="SAM" id="Phobius"/>
    </source>
</evidence>
<feature type="transmembrane region" description="Helical" evidence="1">
    <location>
        <begin position="177"/>
        <end position="194"/>
    </location>
</feature>
<proteinExistence type="predicted"/>
<accession>A0ABZ0UBR9</accession>